<dbReference type="RefSeq" id="WP_176980719.1">
    <property type="nucleotide sequence ID" value="NZ_FNRY01000001.1"/>
</dbReference>
<reference evidence="2 3" key="1">
    <citation type="submission" date="2016-10" db="EMBL/GenBank/DDBJ databases">
        <authorList>
            <person name="de Groot N.N."/>
        </authorList>
    </citation>
    <scope>NUCLEOTIDE SEQUENCE [LARGE SCALE GENOMIC DNA]</scope>
    <source>
        <strain evidence="2 3">DSM 21799</strain>
    </source>
</reference>
<name>A0A1H4K867_9MICO</name>
<protein>
    <submittedName>
        <fullName evidence="2">Uncharacterized protein</fullName>
    </submittedName>
</protein>
<dbReference type="STRING" id="640635.SAMN04489806_1035"/>
<accession>A0A1H4K867</accession>
<dbReference type="Proteomes" id="UP000199183">
    <property type="component" value="Unassembled WGS sequence"/>
</dbReference>
<dbReference type="AlphaFoldDB" id="A0A1H4K867"/>
<sequence>MYAALWRLLPGPVWLRILILLVLVAAVLFALFTLVFPWVQSLIPVPDATLEQ</sequence>
<dbReference type="EMBL" id="FNRY01000001">
    <property type="protein sequence ID" value="SEB54122.1"/>
    <property type="molecule type" value="Genomic_DNA"/>
</dbReference>
<evidence type="ECO:0000256" key="1">
    <source>
        <dbReference type="SAM" id="Phobius"/>
    </source>
</evidence>
<proteinExistence type="predicted"/>
<keyword evidence="1" id="KW-0812">Transmembrane</keyword>
<evidence type="ECO:0000313" key="2">
    <source>
        <dbReference type="EMBL" id="SEB54122.1"/>
    </source>
</evidence>
<gene>
    <name evidence="2" type="ORF">SAMN04489806_1035</name>
</gene>
<keyword evidence="3" id="KW-1185">Reference proteome</keyword>
<keyword evidence="1" id="KW-0472">Membrane</keyword>
<evidence type="ECO:0000313" key="3">
    <source>
        <dbReference type="Proteomes" id="UP000199183"/>
    </source>
</evidence>
<keyword evidence="1" id="KW-1133">Transmembrane helix</keyword>
<organism evidence="2 3">
    <name type="scientific">Paramicrobacterium humi</name>
    <dbReference type="NCBI Taxonomy" id="640635"/>
    <lineage>
        <taxon>Bacteria</taxon>
        <taxon>Bacillati</taxon>
        <taxon>Actinomycetota</taxon>
        <taxon>Actinomycetes</taxon>
        <taxon>Micrococcales</taxon>
        <taxon>Microbacteriaceae</taxon>
        <taxon>Paramicrobacterium</taxon>
    </lineage>
</organism>
<feature type="transmembrane region" description="Helical" evidence="1">
    <location>
        <begin position="13"/>
        <end position="36"/>
    </location>
</feature>